<comment type="subcellular location">
    <subcellularLocation>
        <location evidence="3">Nucleus</location>
    </subcellularLocation>
</comment>
<dbReference type="Proteomes" id="UP001176521">
    <property type="component" value="Unassembled WGS sequence"/>
</dbReference>
<feature type="compositionally biased region" description="Basic and acidic residues" evidence="5">
    <location>
        <begin position="267"/>
        <end position="278"/>
    </location>
</feature>
<dbReference type="GO" id="GO:0030337">
    <property type="term" value="F:DNA polymerase processivity factor activity"/>
    <property type="evidence" value="ECO:0007669"/>
    <property type="project" value="InterPro"/>
</dbReference>
<dbReference type="PANTHER" id="PTHR11352:SF0">
    <property type="entry name" value="PROLIFERATING CELL NUCLEAR ANTIGEN"/>
    <property type="match status" value="1"/>
</dbReference>
<evidence type="ECO:0000259" key="7">
    <source>
        <dbReference type="Pfam" id="PF02747"/>
    </source>
</evidence>
<dbReference type="NCBIfam" id="TIGR00590">
    <property type="entry name" value="pcna"/>
    <property type="match status" value="1"/>
</dbReference>
<feature type="region of interest" description="Disordered" evidence="5">
    <location>
        <begin position="536"/>
        <end position="592"/>
    </location>
</feature>
<evidence type="ECO:0000256" key="2">
    <source>
        <dbReference type="ARBA" id="ARBA00023125"/>
    </source>
</evidence>
<dbReference type="InterPro" id="IPR022648">
    <property type="entry name" value="Pr_cel_nuc_antig_N"/>
</dbReference>
<dbReference type="Pfam" id="PF00705">
    <property type="entry name" value="PCNA_N"/>
    <property type="match status" value="2"/>
</dbReference>
<comment type="caution">
    <text evidence="8">The sequence shown here is derived from an EMBL/GenBank/DDBJ whole genome shotgun (WGS) entry which is preliminary data.</text>
</comment>
<dbReference type="InterPro" id="IPR000730">
    <property type="entry name" value="Pr_cel_nuc_antig"/>
</dbReference>
<keyword evidence="2 4" id="KW-0238">DNA-binding</keyword>
<dbReference type="PRINTS" id="PR00339">
    <property type="entry name" value="PCNACYCLIN"/>
</dbReference>
<feature type="non-terminal residue" evidence="8">
    <location>
        <position position="603"/>
    </location>
</feature>
<reference evidence="8" key="1">
    <citation type="journal article" date="2023" name="PhytoFront">
        <title>Draft Genome Resources of Seven Strains of Tilletia horrida, Causal Agent of Kernel Smut of Rice.</title>
        <authorList>
            <person name="Khanal S."/>
            <person name="Antony Babu S."/>
            <person name="Zhou X.G."/>
        </authorList>
    </citation>
    <scope>NUCLEOTIDE SEQUENCE</scope>
    <source>
        <strain evidence="8">TX3</strain>
    </source>
</reference>
<feature type="compositionally biased region" description="Low complexity" evidence="5">
    <location>
        <begin position="218"/>
        <end position="239"/>
    </location>
</feature>
<feature type="non-terminal residue" evidence="8">
    <location>
        <position position="1"/>
    </location>
</feature>
<evidence type="ECO:0000256" key="3">
    <source>
        <dbReference type="RuleBase" id="RU000641"/>
    </source>
</evidence>
<feature type="region of interest" description="Disordered" evidence="5">
    <location>
        <begin position="218"/>
        <end position="332"/>
    </location>
</feature>
<dbReference type="CDD" id="cd00577">
    <property type="entry name" value="PCNA"/>
    <property type="match status" value="1"/>
</dbReference>
<dbReference type="Pfam" id="PF02747">
    <property type="entry name" value="PCNA_C"/>
    <property type="match status" value="1"/>
</dbReference>
<evidence type="ECO:0000256" key="4">
    <source>
        <dbReference type="RuleBase" id="RU003671"/>
    </source>
</evidence>
<feature type="compositionally biased region" description="Low complexity" evidence="5">
    <location>
        <begin position="121"/>
        <end position="134"/>
    </location>
</feature>
<organism evidence="8 9">
    <name type="scientific">Tilletia horrida</name>
    <dbReference type="NCBI Taxonomy" id="155126"/>
    <lineage>
        <taxon>Eukaryota</taxon>
        <taxon>Fungi</taxon>
        <taxon>Dikarya</taxon>
        <taxon>Basidiomycota</taxon>
        <taxon>Ustilaginomycotina</taxon>
        <taxon>Exobasidiomycetes</taxon>
        <taxon>Tilletiales</taxon>
        <taxon>Tilletiaceae</taxon>
        <taxon>Tilletia</taxon>
    </lineage>
</organism>
<protein>
    <recommendedName>
        <fullName evidence="3">DNA sliding clamp PCNA</fullName>
    </recommendedName>
</protein>
<evidence type="ECO:0000313" key="9">
    <source>
        <dbReference type="Proteomes" id="UP001176521"/>
    </source>
</evidence>
<feature type="compositionally biased region" description="Acidic residues" evidence="5">
    <location>
        <begin position="104"/>
        <end position="114"/>
    </location>
</feature>
<feature type="compositionally biased region" description="Acidic residues" evidence="5">
    <location>
        <begin position="545"/>
        <end position="560"/>
    </location>
</feature>
<feature type="compositionally biased region" description="Gly residues" evidence="5">
    <location>
        <begin position="575"/>
        <end position="584"/>
    </location>
</feature>
<feature type="domain" description="Proliferating cell nuclear antigen PCNA C-terminal" evidence="7">
    <location>
        <begin position="477"/>
        <end position="538"/>
    </location>
</feature>
<dbReference type="InterPro" id="IPR022659">
    <property type="entry name" value="Pr_cel_nuc_antig_CS"/>
</dbReference>
<comment type="function">
    <text evidence="3">This protein is an auxiliary protein of DNA polymerase delta and is involved in the control of eukaryotic DNA replication by increasing the polymerase's processivity during elongation of the leading strand.</text>
</comment>
<dbReference type="GO" id="GO:0006298">
    <property type="term" value="P:mismatch repair"/>
    <property type="evidence" value="ECO:0007669"/>
    <property type="project" value="TreeGrafter"/>
</dbReference>
<dbReference type="Gene3D" id="3.70.10.10">
    <property type="match status" value="2"/>
</dbReference>
<dbReference type="InterPro" id="IPR022649">
    <property type="entry name" value="Pr_cel_nuc_antig_C"/>
</dbReference>
<dbReference type="GO" id="GO:0006275">
    <property type="term" value="P:regulation of DNA replication"/>
    <property type="evidence" value="ECO:0007669"/>
    <property type="project" value="InterPro"/>
</dbReference>
<feature type="compositionally biased region" description="Polar residues" evidence="5">
    <location>
        <begin position="300"/>
        <end position="328"/>
    </location>
</feature>
<feature type="domain" description="Proliferating cell nuclear antigen PCNA N-terminal" evidence="6">
    <location>
        <begin position="359"/>
        <end position="475"/>
    </location>
</feature>
<dbReference type="PROSITE" id="PS00293">
    <property type="entry name" value="PCNA_2"/>
    <property type="match status" value="1"/>
</dbReference>
<dbReference type="SUPFAM" id="SSF55979">
    <property type="entry name" value="DNA clamp"/>
    <property type="match status" value="3"/>
</dbReference>
<dbReference type="InterPro" id="IPR046938">
    <property type="entry name" value="DNA_clamp_sf"/>
</dbReference>
<proteinExistence type="inferred from homology"/>
<dbReference type="AlphaFoldDB" id="A0AAN6JM94"/>
<feature type="domain" description="Proliferating cell nuclear antigen PCNA N-terminal" evidence="6">
    <location>
        <begin position="168"/>
        <end position="218"/>
    </location>
</feature>
<evidence type="ECO:0000313" key="8">
    <source>
        <dbReference type="EMBL" id="KAK0518995.1"/>
    </source>
</evidence>
<dbReference type="GO" id="GO:0003677">
    <property type="term" value="F:DNA binding"/>
    <property type="evidence" value="ECO:0007669"/>
    <property type="project" value="UniProtKB-KW"/>
</dbReference>
<keyword evidence="4" id="KW-0235">DNA replication</keyword>
<keyword evidence="9" id="KW-1185">Reference proteome</keyword>
<gene>
    <name evidence="8" type="primary">POL30_3</name>
    <name evidence="8" type="ORF">OC842_007601</name>
</gene>
<dbReference type="PANTHER" id="PTHR11352">
    <property type="entry name" value="PROLIFERATING CELL NUCLEAR ANTIGEN"/>
    <property type="match status" value="1"/>
</dbReference>
<accession>A0AAN6JM94</accession>
<dbReference type="GO" id="GO:0019985">
    <property type="term" value="P:translesion synthesis"/>
    <property type="evidence" value="ECO:0007669"/>
    <property type="project" value="TreeGrafter"/>
</dbReference>
<name>A0AAN6JM94_9BASI</name>
<keyword evidence="3" id="KW-0539">Nucleus</keyword>
<evidence type="ECO:0000259" key="6">
    <source>
        <dbReference type="Pfam" id="PF00705"/>
    </source>
</evidence>
<evidence type="ECO:0000256" key="1">
    <source>
        <dbReference type="ARBA" id="ARBA00010462"/>
    </source>
</evidence>
<dbReference type="GO" id="GO:0043626">
    <property type="term" value="C:PCNA complex"/>
    <property type="evidence" value="ECO:0007669"/>
    <property type="project" value="TreeGrafter"/>
</dbReference>
<sequence length="603" mass="64391">ELEEKLAISSSQIVVEPPKATTLQQPPTPPGGWPPKKKKQASQAAARSGTHDSAAVGRSHSPASTSRVRAPTSKAKAGTESVGQVLNHNAELKRKRQAGRVLPEDDDEDSVDGSDGERPLAGTKTASGSAAATSKKGKAPQQLGTTDLKPSAHLLCHFHLLGDVCGTVRLQAMDNSHVALTAIELRAEGFQPYRCDRPMSIGVSLANLTEVVKTAEVQQPDDTATAASADPTAQPTTSAEASHPREQDIPTVQPESSQLNVQARENAGTKEADPDKQSDAVTVQPAPAPTSSSATAQIALETQTAPASVPTQESSAPVNQAAPSSEPTSADVEMQEAQPGIMHKYSCLPRLIRLPSRTLRRLQEALKKSKDLITDANFDRNEDGIRLQAMDNSHIALTAIEPRAEGFQPYRCDRPMSIGVSLANLTKVFKTGGNDDTLTIRKDDDGDPLNLLFEASKSDRVLEYELMLMDIDSEHLGIPDTQYDAVIRMSSSEFSRIVRDLGSLSESVSIDVSKEGVTFAAQGEIGNARLTLKQGSATSSAFKLDDDEDEERDEDDEEEEVKPKGRKRKRAGEGSSKGGSGGSDGEVPVSIDLQQNVNLTFSL</sequence>
<feature type="compositionally biased region" description="Polar residues" evidence="5">
    <location>
        <begin position="253"/>
        <end position="263"/>
    </location>
</feature>
<feature type="region of interest" description="Disordered" evidence="5">
    <location>
        <begin position="1"/>
        <end position="145"/>
    </location>
</feature>
<evidence type="ECO:0000256" key="5">
    <source>
        <dbReference type="SAM" id="MobiDB-lite"/>
    </source>
</evidence>
<dbReference type="GO" id="GO:0006272">
    <property type="term" value="P:leading strand elongation"/>
    <property type="evidence" value="ECO:0007669"/>
    <property type="project" value="TreeGrafter"/>
</dbReference>
<dbReference type="EMBL" id="JAPDMQ010001110">
    <property type="protein sequence ID" value="KAK0518995.1"/>
    <property type="molecule type" value="Genomic_DNA"/>
</dbReference>
<comment type="similarity">
    <text evidence="1 4">Belongs to the PCNA family.</text>
</comment>